<feature type="region of interest" description="Disordered" evidence="1">
    <location>
        <begin position="206"/>
        <end position="239"/>
    </location>
</feature>
<gene>
    <name evidence="2" type="ORF">A4U43_C01F30380</name>
</gene>
<evidence type="ECO:0000313" key="2">
    <source>
        <dbReference type="EMBL" id="ONK81547.1"/>
    </source>
</evidence>
<feature type="compositionally biased region" description="Gly residues" evidence="1">
    <location>
        <begin position="229"/>
        <end position="239"/>
    </location>
</feature>
<feature type="region of interest" description="Disordered" evidence="1">
    <location>
        <begin position="158"/>
        <end position="181"/>
    </location>
</feature>
<dbReference type="AlphaFoldDB" id="A0A5P1FVM4"/>
<dbReference type="Proteomes" id="UP000243459">
    <property type="component" value="Chromosome 1"/>
</dbReference>
<feature type="region of interest" description="Disordered" evidence="1">
    <location>
        <begin position="1"/>
        <end position="85"/>
    </location>
</feature>
<reference evidence="3" key="1">
    <citation type="journal article" date="2017" name="Nat. Commun.">
        <title>The asparagus genome sheds light on the origin and evolution of a young Y chromosome.</title>
        <authorList>
            <person name="Harkess A."/>
            <person name="Zhou J."/>
            <person name="Xu C."/>
            <person name="Bowers J.E."/>
            <person name="Van der Hulst R."/>
            <person name="Ayyampalayam S."/>
            <person name="Mercati F."/>
            <person name="Riccardi P."/>
            <person name="McKain M.R."/>
            <person name="Kakrana A."/>
            <person name="Tang H."/>
            <person name="Ray J."/>
            <person name="Groenendijk J."/>
            <person name="Arikit S."/>
            <person name="Mathioni S.M."/>
            <person name="Nakano M."/>
            <person name="Shan H."/>
            <person name="Telgmann-Rauber A."/>
            <person name="Kanno A."/>
            <person name="Yue Z."/>
            <person name="Chen H."/>
            <person name="Li W."/>
            <person name="Chen Y."/>
            <person name="Xu X."/>
            <person name="Zhang Y."/>
            <person name="Luo S."/>
            <person name="Chen H."/>
            <person name="Gao J."/>
            <person name="Mao Z."/>
            <person name="Pires J.C."/>
            <person name="Luo M."/>
            <person name="Kudrna D."/>
            <person name="Wing R.A."/>
            <person name="Meyers B.C."/>
            <person name="Yi K."/>
            <person name="Kong H."/>
            <person name="Lavrijsen P."/>
            <person name="Sunseri F."/>
            <person name="Falavigna A."/>
            <person name="Ye Y."/>
            <person name="Leebens-Mack J.H."/>
            <person name="Chen G."/>
        </authorList>
    </citation>
    <scope>NUCLEOTIDE SEQUENCE [LARGE SCALE GENOMIC DNA]</scope>
    <source>
        <strain evidence="3">cv. DH0086</strain>
    </source>
</reference>
<dbReference type="EMBL" id="CM007381">
    <property type="protein sequence ID" value="ONK81547.1"/>
    <property type="molecule type" value="Genomic_DNA"/>
</dbReference>
<dbReference type="Gramene" id="ONK81547">
    <property type="protein sequence ID" value="ONK81547"/>
    <property type="gene ID" value="A4U43_C01F30380"/>
</dbReference>
<proteinExistence type="predicted"/>
<name>A0A5P1FVM4_ASPOF</name>
<feature type="compositionally biased region" description="Basic and acidic residues" evidence="1">
    <location>
        <begin position="53"/>
        <end position="81"/>
    </location>
</feature>
<organism evidence="2 3">
    <name type="scientific">Asparagus officinalis</name>
    <name type="common">Garden asparagus</name>
    <dbReference type="NCBI Taxonomy" id="4686"/>
    <lineage>
        <taxon>Eukaryota</taxon>
        <taxon>Viridiplantae</taxon>
        <taxon>Streptophyta</taxon>
        <taxon>Embryophyta</taxon>
        <taxon>Tracheophyta</taxon>
        <taxon>Spermatophyta</taxon>
        <taxon>Magnoliopsida</taxon>
        <taxon>Liliopsida</taxon>
        <taxon>Asparagales</taxon>
        <taxon>Asparagaceae</taxon>
        <taxon>Asparagoideae</taxon>
        <taxon>Asparagus</taxon>
    </lineage>
</organism>
<feature type="compositionally biased region" description="Basic and acidic residues" evidence="1">
    <location>
        <begin position="14"/>
        <end position="43"/>
    </location>
</feature>
<feature type="compositionally biased region" description="Basic residues" evidence="1">
    <location>
        <begin position="1"/>
        <end position="13"/>
    </location>
</feature>
<evidence type="ECO:0000313" key="3">
    <source>
        <dbReference type="Proteomes" id="UP000243459"/>
    </source>
</evidence>
<protein>
    <submittedName>
        <fullName evidence="2">Uncharacterized protein</fullName>
    </submittedName>
</protein>
<keyword evidence="3" id="KW-1185">Reference proteome</keyword>
<accession>A0A5P1FVM4</accession>
<evidence type="ECO:0000256" key="1">
    <source>
        <dbReference type="SAM" id="MobiDB-lite"/>
    </source>
</evidence>
<sequence length="239" mass="25649">MPSGAKKRKKAAAKKKEGEKQTTEQDLEAKTEMEGSENAREENPSPDASSAERPTEISLEKVETSDVKDVGFEHVESKEEVGSSGLGREICVSERPNEFVESKEEARNGNFEREICVSEAPNEFLEVKGEVGTERRTEISLEKPSEEETEQVIEASEVPLSVPADSAVSEGEERGEMPIMGTVIETPEIGGGNIYRVRPLDLIASVGSGHNEGEDEEEGGDEGSHDEAVGGGGDLDTGG</sequence>